<dbReference type="HOGENOM" id="CLU_1415310_0_0_1"/>
<dbReference type="Proteomes" id="UP000053593">
    <property type="component" value="Unassembled WGS sequence"/>
</dbReference>
<proteinExistence type="predicted"/>
<gene>
    <name evidence="1" type="ORF">GYMLUDRAFT_63508</name>
</gene>
<name>A0A0D0BGK3_9AGAR</name>
<reference evidence="1 2" key="1">
    <citation type="submission" date="2014-04" db="EMBL/GenBank/DDBJ databases">
        <title>Evolutionary Origins and Diversification of the Mycorrhizal Mutualists.</title>
        <authorList>
            <consortium name="DOE Joint Genome Institute"/>
            <consortium name="Mycorrhizal Genomics Consortium"/>
            <person name="Kohler A."/>
            <person name="Kuo A."/>
            <person name="Nagy L.G."/>
            <person name="Floudas D."/>
            <person name="Copeland A."/>
            <person name="Barry K.W."/>
            <person name="Cichocki N."/>
            <person name="Veneault-Fourrey C."/>
            <person name="LaButti K."/>
            <person name="Lindquist E.A."/>
            <person name="Lipzen A."/>
            <person name="Lundell T."/>
            <person name="Morin E."/>
            <person name="Murat C."/>
            <person name="Riley R."/>
            <person name="Ohm R."/>
            <person name="Sun H."/>
            <person name="Tunlid A."/>
            <person name="Henrissat B."/>
            <person name="Grigoriev I.V."/>
            <person name="Hibbett D.S."/>
            <person name="Martin F."/>
        </authorList>
    </citation>
    <scope>NUCLEOTIDE SEQUENCE [LARGE SCALE GENOMIC DNA]</scope>
    <source>
        <strain evidence="1 2">FD-317 M1</strain>
    </source>
</reference>
<dbReference type="EMBL" id="KN834823">
    <property type="protein sequence ID" value="KIK53846.1"/>
    <property type="molecule type" value="Genomic_DNA"/>
</dbReference>
<evidence type="ECO:0000313" key="1">
    <source>
        <dbReference type="EMBL" id="KIK53846.1"/>
    </source>
</evidence>
<accession>A0A0D0BGK3</accession>
<sequence length="192" mass="21303">MARNQTQSSCPPTLNDCPKISVVKFSMNAPTWSRLQTRIFDGSSSNFPIRILSTEITEGQICSVNLRKSGIPDGSLIQLGCDFICELYGRSLGECAKKSSISSKDPCWISHKIFLIDYCNGGEIETSLYSIGSKSTAMTIPDSKDAVAKRTSPPHTVTRTCIRQIFGYFDSKDGRSTLHVCRFHAEFPYQNN</sequence>
<keyword evidence="2" id="KW-1185">Reference proteome</keyword>
<dbReference type="AlphaFoldDB" id="A0A0D0BGK3"/>
<dbReference type="OrthoDB" id="10397371at2759"/>
<evidence type="ECO:0000313" key="2">
    <source>
        <dbReference type="Proteomes" id="UP000053593"/>
    </source>
</evidence>
<protein>
    <submittedName>
        <fullName evidence="1">Uncharacterized protein</fullName>
    </submittedName>
</protein>
<organism evidence="1 2">
    <name type="scientific">Collybiopsis luxurians FD-317 M1</name>
    <dbReference type="NCBI Taxonomy" id="944289"/>
    <lineage>
        <taxon>Eukaryota</taxon>
        <taxon>Fungi</taxon>
        <taxon>Dikarya</taxon>
        <taxon>Basidiomycota</taxon>
        <taxon>Agaricomycotina</taxon>
        <taxon>Agaricomycetes</taxon>
        <taxon>Agaricomycetidae</taxon>
        <taxon>Agaricales</taxon>
        <taxon>Marasmiineae</taxon>
        <taxon>Omphalotaceae</taxon>
        <taxon>Collybiopsis</taxon>
        <taxon>Collybiopsis luxurians</taxon>
    </lineage>
</organism>